<evidence type="ECO:0000256" key="8">
    <source>
        <dbReference type="ARBA" id="ARBA00038489"/>
    </source>
</evidence>
<evidence type="ECO:0000313" key="11">
    <source>
        <dbReference type="EMBL" id="PBK74758.1"/>
    </source>
</evidence>
<dbReference type="GO" id="GO:0008379">
    <property type="term" value="F:thioredoxin peroxidase activity"/>
    <property type="evidence" value="ECO:0007669"/>
    <property type="project" value="TreeGrafter"/>
</dbReference>
<dbReference type="PROSITE" id="PS51352">
    <property type="entry name" value="THIOREDOXIN_2"/>
    <property type="match status" value="1"/>
</dbReference>
<dbReference type="InterPro" id="IPR050924">
    <property type="entry name" value="Peroxiredoxin_BCP/PrxQ"/>
</dbReference>
<dbReference type="InterPro" id="IPR013766">
    <property type="entry name" value="Thioredoxin_domain"/>
</dbReference>
<dbReference type="GO" id="GO:0045454">
    <property type="term" value="P:cell redox homeostasis"/>
    <property type="evidence" value="ECO:0007669"/>
    <property type="project" value="TreeGrafter"/>
</dbReference>
<dbReference type="Gene3D" id="3.40.30.10">
    <property type="entry name" value="Glutaredoxin"/>
    <property type="match status" value="1"/>
</dbReference>
<dbReference type="Pfam" id="PF00578">
    <property type="entry name" value="AhpC-TSA"/>
    <property type="match status" value="1"/>
</dbReference>
<dbReference type="GO" id="GO:0005737">
    <property type="term" value="C:cytoplasm"/>
    <property type="evidence" value="ECO:0007669"/>
    <property type="project" value="TreeGrafter"/>
</dbReference>
<protein>
    <recommendedName>
        <fullName evidence="1">thioredoxin-dependent peroxiredoxin</fullName>
        <ecNumber evidence="1">1.11.1.24</ecNumber>
    </recommendedName>
    <alternativeName>
        <fullName evidence="7">Thioredoxin peroxidase</fullName>
    </alternativeName>
</protein>
<dbReference type="EC" id="1.11.1.24" evidence="1"/>
<name>A0A2H3C8W2_9AGAR</name>
<gene>
    <name evidence="11" type="ORF">ARMSODRAFT_878307</name>
</gene>
<evidence type="ECO:0000256" key="4">
    <source>
        <dbReference type="ARBA" id="ARBA00023002"/>
    </source>
</evidence>
<dbReference type="STRING" id="1076256.A0A2H3C8W2"/>
<keyword evidence="4" id="KW-0560">Oxidoreductase</keyword>
<evidence type="ECO:0000259" key="10">
    <source>
        <dbReference type="PROSITE" id="PS51352"/>
    </source>
</evidence>
<dbReference type="GO" id="GO:0034599">
    <property type="term" value="P:cellular response to oxidative stress"/>
    <property type="evidence" value="ECO:0007669"/>
    <property type="project" value="TreeGrafter"/>
</dbReference>
<evidence type="ECO:0000256" key="1">
    <source>
        <dbReference type="ARBA" id="ARBA00013017"/>
    </source>
</evidence>
<keyword evidence="6" id="KW-0676">Redox-active center</keyword>
<dbReference type="AlphaFoldDB" id="A0A2H3C8W2"/>
<proteinExistence type="inferred from homology"/>
<accession>A0A2H3C8W2</accession>
<dbReference type="PANTHER" id="PTHR42801">
    <property type="entry name" value="THIOREDOXIN-DEPENDENT PEROXIDE REDUCTASE"/>
    <property type="match status" value="1"/>
</dbReference>
<evidence type="ECO:0000313" key="12">
    <source>
        <dbReference type="Proteomes" id="UP000218334"/>
    </source>
</evidence>
<dbReference type="Proteomes" id="UP000218334">
    <property type="component" value="Unassembled WGS sequence"/>
</dbReference>
<dbReference type="CDD" id="cd03017">
    <property type="entry name" value="PRX_BCP"/>
    <property type="match status" value="1"/>
</dbReference>
<keyword evidence="3" id="KW-0049">Antioxidant</keyword>
<dbReference type="PANTHER" id="PTHR42801:SF4">
    <property type="entry name" value="AHPC_TSA FAMILY PROTEIN"/>
    <property type="match status" value="1"/>
</dbReference>
<evidence type="ECO:0000256" key="9">
    <source>
        <dbReference type="ARBA" id="ARBA00049091"/>
    </source>
</evidence>
<comment type="similarity">
    <text evidence="8">Belongs to the peroxiredoxin family. BCP/PrxQ subfamily.</text>
</comment>
<reference evidence="12" key="1">
    <citation type="journal article" date="2017" name="Nat. Ecol. Evol.">
        <title>Genome expansion and lineage-specific genetic innovations in the forest pathogenic fungi Armillaria.</title>
        <authorList>
            <person name="Sipos G."/>
            <person name="Prasanna A.N."/>
            <person name="Walter M.C."/>
            <person name="O'Connor E."/>
            <person name="Balint B."/>
            <person name="Krizsan K."/>
            <person name="Kiss B."/>
            <person name="Hess J."/>
            <person name="Varga T."/>
            <person name="Slot J."/>
            <person name="Riley R."/>
            <person name="Boka B."/>
            <person name="Rigling D."/>
            <person name="Barry K."/>
            <person name="Lee J."/>
            <person name="Mihaltcheva S."/>
            <person name="LaButti K."/>
            <person name="Lipzen A."/>
            <person name="Waldron R."/>
            <person name="Moloney N.M."/>
            <person name="Sperisen C."/>
            <person name="Kredics L."/>
            <person name="Vagvoelgyi C."/>
            <person name="Patrignani A."/>
            <person name="Fitzpatrick D."/>
            <person name="Nagy I."/>
            <person name="Doyle S."/>
            <person name="Anderson J.B."/>
            <person name="Grigoriev I.V."/>
            <person name="Gueldener U."/>
            <person name="Muensterkoetter M."/>
            <person name="Nagy L.G."/>
        </authorList>
    </citation>
    <scope>NUCLEOTIDE SEQUENCE [LARGE SCALE GENOMIC DNA]</scope>
    <source>
        <strain evidence="12">28-4</strain>
    </source>
</reference>
<evidence type="ECO:0000256" key="3">
    <source>
        <dbReference type="ARBA" id="ARBA00022862"/>
    </source>
</evidence>
<evidence type="ECO:0000256" key="5">
    <source>
        <dbReference type="ARBA" id="ARBA00023157"/>
    </source>
</evidence>
<evidence type="ECO:0000256" key="7">
    <source>
        <dbReference type="ARBA" id="ARBA00032824"/>
    </source>
</evidence>
<keyword evidence="2" id="KW-0575">Peroxidase</keyword>
<feature type="domain" description="Thioredoxin" evidence="10">
    <location>
        <begin position="5"/>
        <end position="159"/>
    </location>
</feature>
<evidence type="ECO:0000256" key="2">
    <source>
        <dbReference type="ARBA" id="ARBA00022559"/>
    </source>
</evidence>
<keyword evidence="5" id="KW-1015">Disulfide bond</keyword>
<dbReference type="InterPro" id="IPR036249">
    <property type="entry name" value="Thioredoxin-like_sf"/>
</dbReference>
<comment type="catalytic activity">
    <reaction evidence="9">
        <text>a hydroperoxide + [thioredoxin]-dithiol = an alcohol + [thioredoxin]-disulfide + H2O</text>
        <dbReference type="Rhea" id="RHEA:62620"/>
        <dbReference type="Rhea" id="RHEA-COMP:10698"/>
        <dbReference type="Rhea" id="RHEA-COMP:10700"/>
        <dbReference type="ChEBI" id="CHEBI:15377"/>
        <dbReference type="ChEBI" id="CHEBI:29950"/>
        <dbReference type="ChEBI" id="CHEBI:30879"/>
        <dbReference type="ChEBI" id="CHEBI:35924"/>
        <dbReference type="ChEBI" id="CHEBI:50058"/>
        <dbReference type="EC" id="1.11.1.24"/>
    </reaction>
</comment>
<evidence type="ECO:0000256" key="6">
    <source>
        <dbReference type="ARBA" id="ARBA00023284"/>
    </source>
</evidence>
<keyword evidence="12" id="KW-1185">Reference proteome</keyword>
<dbReference type="SUPFAM" id="SSF52833">
    <property type="entry name" value="Thioredoxin-like"/>
    <property type="match status" value="1"/>
</dbReference>
<dbReference type="InterPro" id="IPR000866">
    <property type="entry name" value="AhpC/TSA"/>
</dbReference>
<organism evidence="11 12">
    <name type="scientific">Armillaria solidipes</name>
    <dbReference type="NCBI Taxonomy" id="1076256"/>
    <lineage>
        <taxon>Eukaryota</taxon>
        <taxon>Fungi</taxon>
        <taxon>Dikarya</taxon>
        <taxon>Basidiomycota</taxon>
        <taxon>Agaricomycotina</taxon>
        <taxon>Agaricomycetes</taxon>
        <taxon>Agaricomycetidae</taxon>
        <taxon>Agaricales</taxon>
        <taxon>Marasmiineae</taxon>
        <taxon>Physalacriaceae</taxon>
        <taxon>Armillaria</taxon>
    </lineage>
</organism>
<sequence length="190" mass="21070">MAHQALIGQPAPHLTLPNYTGEPYSLKPGENDVTTAIFFYPRSGTWGCTKQACQFRDAIAGKTVQVIGISPDPVWRQKLFVEKQNLTYPVLSDEKGEARRAYHVGRGLWGLADLRVTFVIDSKGIIRYGFPCMLYLSSTMIGPTNRDALDTTSINYASHCKFVSRVLETLRKEGDKTAQISEPVQDEGAS</sequence>
<dbReference type="EMBL" id="KZ293418">
    <property type="protein sequence ID" value="PBK74758.1"/>
    <property type="molecule type" value="Genomic_DNA"/>
</dbReference>